<evidence type="ECO:0000313" key="2">
    <source>
        <dbReference type="Proteomes" id="UP000887013"/>
    </source>
</evidence>
<dbReference type="Proteomes" id="UP000887013">
    <property type="component" value="Unassembled WGS sequence"/>
</dbReference>
<comment type="caution">
    <text evidence="1">The sequence shown here is derived from an EMBL/GenBank/DDBJ whole genome shotgun (WGS) entry which is preliminary data.</text>
</comment>
<reference evidence="1" key="1">
    <citation type="submission" date="2020-08" db="EMBL/GenBank/DDBJ databases">
        <title>Multicomponent nature underlies the extraordinary mechanical properties of spider dragline silk.</title>
        <authorList>
            <person name="Kono N."/>
            <person name="Nakamura H."/>
            <person name="Mori M."/>
            <person name="Yoshida Y."/>
            <person name="Ohtoshi R."/>
            <person name="Malay A.D."/>
            <person name="Moran D.A.P."/>
            <person name="Tomita M."/>
            <person name="Numata K."/>
            <person name="Arakawa K."/>
        </authorList>
    </citation>
    <scope>NUCLEOTIDE SEQUENCE</scope>
</reference>
<organism evidence="1 2">
    <name type="scientific">Nephila pilipes</name>
    <name type="common">Giant wood spider</name>
    <name type="synonym">Nephila maculata</name>
    <dbReference type="NCBI Taxonomy" id="299642"/>
    <lineage>
        <taxon>Eukaryota</taxon>
        <taxon>Metazoa</taxon>
        <taxon>Ecdysozoa</taxon>
        <taxon>Arthropoda</taxon>
        <taxon>Chelicerata</taxon>
        <taxon>Arachnida</taxon>
        <taxon>Araneae</taxon>
        <taxon>Araneomorphae</taxon>
        <taxon>Entelegynae</taxon>
        <taxon>Araneoidea</taxon>
        <taxon>Nephilidae</taxon>
        <taxon>Nephila</taxon>
    </lineage>
</organism>
<dbReference type="AlphaFoldDB" id="A0A8X6UF68"/>
<protein>
    <recommendedName>
        <fullName evidence="3">Calcineurin-like phosphoesterase domain-containing protein</fullName>
    </recommendedName>
</protein>
<name>A0A8X6UF68_NEPPI</name>
<evidence type="ECO:0000313" key="1">
    <source>
        <dbReference type="EMBL" id="GFU10983.1"/>
    </source>
</evidence>
<evidence type="ECO:0008006" key="3">
    <source>
        <dbReference type="Google" id="ProtNLM"/>
    </source>
</evidence>
<proteinExistence type="predicted"/>
<dbReference type="EMBL" id="BMAW01125138">
    <property type="protein sequence ID" value="GFU10983.1"/>
    <property type="molecule type" value="Genomic_DNA"/>
</dbReference>
<sequence>MVNYILTEGFVQLSIRELRCKSRTFGTWKPEHSLRFLGTSNFPRIYCVAGNHDSGAVNEDTIYQGLDMPQKKLSKHNRFGDREGQCTGSPWQISCWPNVASKWLQTSLL</sequence>
<gene>
    <name evidence="1" type="ORF">NPIL_77741</name>
</gene>
<accession>A0A8X6UF68</accession>
<keyword evidence="2" id="KW-1185">Reference proteome</keyword>